<keyword evidence="2" id="KW-1133">Transmembrane helix</keyword>
<feature type="transmembrane region" description="Helical" evidence="2">
    <location>
        <begin position="7"/>
        <end position="28"/>
    </location>
</feature>
<accession>A0A510JMQ1</accession>
<protein>
    <recommendedName>
        <fullName evidence="5">YGGT family protein</fullName>
    </recommendedName>
</protein>
<name>A0A510JMQ1_9FUSO</name>
<evidence type="ECO:0000256" key="2">
    <source>
        <dbReference type="SAM" id="Phobius"/>
    </source>
</evidence>
<dbReference type="EMBL" id="AP019827">
    <property type="protein sequence ID" value="BBM40610.1"/>
    <property type="molecule type" value="Genomic_DNA"/>
</dbReference>
<dbReference type="Proteomes" id="UP000322617">
    <property type="component" value="Chromosome"/>
</dbReference>
<evidence type="ECO:0000313" key="3">
    <source>
        <dbReference type="EMBL" id="BBM40610.1"/>
    </source>
</evidence>
<dbReference type="STRING" id="1122172.GCA_000373045_00573"/>
<sequence>MDIIIELILKVLDLYALLILVNILGTWIDPYNQIIIFQWIRKITEPYLRIFRIVIPIGNMNFDVSAILGLMVIEMIRAIFIRTASLGML</sequence>
<dbReference type="GO" id="GO:0016020">
    <property type="term" value="C:membrane"/>
    <property type="evidence" value="ECO:0007669"/>
    <property type="project" value="InterPro"/>
</dbReference>
<keyword evidence="2" id="KW-0812">Transmembrane</keyword>
<dbReference type="Pfam" id="PF02325">
    <property type="entry name" value="CCB3_YggT"/>
    <property type="match status" value="1"/>
</dbReference>
<dbReference type="PANTHER" id="PTHR33219">
    <property type="entry name" value="YLMG HOMOLOG PROTEIN 2, CHLOROPLASTIC"/>
    <property type="match status" value="1"/>
</dbReference>
<dbReference type="PANTHER" id="PTHR33219:SF14">
    <property type="entry name" value="PROTEIN COFACTOR ASSEMBLY OF COMPLEX C SUBUNIT B CCB3, CHLOROPLASTIC-RELATED"/>
    <property type="match status" value="1"/>
</dbReference>
<dbReference type="KEGG" id="lsz:JCM16776_0830"/>
<reference evidence="3 4" key="1">
    <citation type="submission" date="2019-07" db="EMBL/GenBank/DDBJ databases">
        <title>Complete Genome Sequence of Leptotrichia shahii Strain JCM 16776.</title>
        <authorList>
            <person name="Watanabe S."/>
            <person name="Cui L."/>
        </authorList>
    </citation>
    <scope>NUCLEOTIDE SEQUENCE [LARGE SCALE GENOMIC DNA]</scope>
    <source>
        <strain evidence="3 4">JCM16776</strain>
    </source>
</reference>
<proteinExistence type="inferred from homology"/>
<dbReference type="OrthoDB" id="283553at2"/>
<dbReference type="AlphaFoldDB" id="A0A510JMQ1"/>
<dbReference type="InterPro" id="IPR003425">
    <property type="entry name" value="CCB3/YggT"/>
</dbReference>
<evidence type="ECO:0000313" key="4">
    <source>
        <dbReference type="Proteomes" id="UP000322617"/>
    </source>
</evidence>
<gene>
    <name evidence="3" type="ORF">JCM16776_0830</name>
</gene>
<feature type="transmembrane region" description="Helical" evidence="2">
    <location>
        <begin position="48"/>
        <end position="73"/>
    </location>
</feature>
<keyword evidence="2" id="KW-0472">Membrane</keyword>
<comment type="similarity">
    <text evidence="1">Belongs to the YggT family.</text>
</comment>
<keyword evidence="4" id="KW-1185">Reference proteome</keyword>
<dbReference type="RefSeq" id="WP_018450200.1">
    <property type="nucleotide sequence ID" value="NZ_AP019827.1"/>
</dbReference>
<evidence type="ECO:0008006" key="5">
    <source>
        <dbReference type="Google" id="ProtNLM"/>
    </source>
</evidence>
<evidence type="ECO:0000256" key="1">
    <source>
        <dbReference type="ARBA" id="ARBA00010894"/>
    </source>
</evidence>
<organism evidence="3 4">
    <name type="scientific">Leptotrichia shahii</name>
    <dbReference type="NCBI Taxonomy" id="157691"/>
    <lineage>
        <taxon>Bacteria</taxon>
        <taxon>Fusobacteriati</taxon>
        <taxon>Fusobacteriota</taxon>
        <taxon>Fusobacteriia</taxon>
        <taxon>Fusobacteriales</taxon>
        <taxon>Leptotrichiaceae</taxon>
        <taxon>Leptotrichia</taxon>
    </lineage>
</organism>